<dbReference type="InterPro" id="IPR004484">
    <property type="entry name" value="CbiA/CobB_synth"/>
</dbReference>
<dbReference type="PANTHER" id="PTHR43873">
    <property type="entry name" value="COBYRINATE A,C-DIAMIDE SYNTHASE"/>
    <property type="match status" value="1"/>
</dbReference>
<evidence type="ECO:0000256" key="4">
    <source>
        <dbReference type="ARBA" id="ARBA00022840"/>
    </source>
</evidence>
<gene>
    <name evidence="10" type="primary">cobB</name>
    <name evidence="7" type="synonym">cbiA</name>
    <name evidence="10" type="ORF">MOTE_15910</name>
</gene>
<evidence type="ECO:0000256" key="5">
    <source>
        <dbReference type="ARBA" id="ARBA00022842"/>
    </source>
</evidence>
<dbReference type="UniPathway" id="UPA00148">
    <property type="reaction ID" value="UER00231"/>
</dbReference>
<feature type="domain" description="CobQ/CobB/MinD/ParA nucleotide binding" evidence="8">
    <location>
        <begin position="6"/>
        <end position="180"/>
    </location>
</feature>
<dbReference type="Gene3D" id="3.40.50.300">
    <property type="entry name" value="P-loop containing nucleotide triphosphate hydrolases"/>
    <property type="match status" value="2"/>
</dbReference>
<keyword evidence="6 7" id="KW-0315">Glutamine amidotransferase</keyword>
<dbReference type="Gene3D" id="3.40.50.880">
    <property type="match status" value="1"/>
</dbReference>
<evidence type="ECO:0000259" key="8">
    <source>
        <dbReference type="Pfam" id="PF01656"/>
    </source>
</evidence>
<evidence type="ECO:0000256" key="3">
    <source>
        <dbReference type="ARBA" id="ARBA00022741"/>
    </source>
</evidence>
<dbReference type="Proteomes" id="UP000182811">
    <property type="component" value="Unassembled WGS sequence"/>
</dbReference>
<evidence type="ECO:0000256" key="1">
    <source>
        <dbReference type="ARBA" id="ARBA00001946"/>
    </source>
</evidence>
<sequence>MTYKRIVIAGTRSGVGKTSIATGLMAALAARGLKVQGFKVGPDYIDPGYHTLATGRPSRNLDTFLMTPAAVLEAFERAAATSDIAVVEGVMGLYDGHRDTGSGSTATIARLLAAPVLLVVDATSLGQSVAAEVLGYRSLDPGVNLAGVILNRVSNEGHLEVLRRAIKEYTGIPVVGWLRRGSLPPLPSRHLGLIPAGEQEDLGPVLAELAATVTTGLDLERILALASQAGPLPAGGSRLFAAAGAGVREKVPIAVALDKAFNFYYQDALDYLEVLGAELLPFSPLEDDRLPVGAAGIIIGGGFPEIFLAPLTDNRPLLADLRRQVARGIPLYAECGGLMYLAREIIDLEGRKWPLASIVPAACRMQKSLAGLGYREARLCQDTPVGHRDDCLRGHEFHYSTMINKDTDFPPAYTWEHRGSTWYDGYGTRQIVASYLHLHFLGNAGAAQNFLAACRAYKGGRNHDTAGPDPAGD</sequence>
<comment type="caution">
    <text evidence="10">The sequence shown here is derived from an EMBL/GenBank/DDBJ whole genome shotgun (WGS) entry which is preliminary data.</text>
</comment>
<dbReference type="InterPro" id="IPR011698">
    <property type="entry name" value="GATase_3"/>
</dbReference>
<evidence type="ECO:0000256" key="7">
    <source>
        <dbReference type="HAMAP-Rule" id="MF_00027"/>
    </source>
</evidence>
<reference evidence="10 11" key="1">
    <citation type="submission" date="2016-08" db="EMBL/GenBank/DDBJ databases">
        <title>Genome-based comparison of Moorella thermoacetic strains.</title>
        <authorList>
            <person name="Poehlein A."/>
            <person name="Bengelsdorf F.R."/>
            <person name="Esser C."/>
            <person name="Duerre P."/>
            <person name="Daniel R."/>
        </authorList>
    </citation>
    <scope>NUCLEOTIDE SEQUENCE [LARGE SCALE GENOMIC DNA]</scope>
    <source>
        <strain evidence="10 11">DSM 21394</strain>
    </source>
</reference>
<dbReference type="CDD" id="cd03130">
    <property type="entry name" value="GATase1_CobB"/>
    <property type="match status" value="1"/>
</dbReference>
<dbReference type="SUPFAM" id="SSF52317">
    <property type="entry name" value="Class I glutamine amidotransferase-like"/>
    <property type="match status" value="1"/>
</dbReference>
<comment type="pathway">
    <text evidence="7">Cofactor biosynthesis; adenosylcobalamin biosynthesis; cob(II)yrinate a,c-diamide from sirohydrochlorin (anaerobic route): step 10/10.</text>
</comment>
<comment type="catalytic activity">
    <reaction evidence="7">
        <text>cob(II)yrinate + 2 L-glutamine + 2 ATP + 2 H2O = cob(II)yrinate a,c diamide + 2 L-glutamate + 2 ADP + 2 phosphate + 2 H(+)</text>
        <dbReference type="Rhea" id="RHEA:26289"/>
        <dbReference type="ChEBI" id="CHEBI:15377"/>
        <dbReference type="ChEBI" id="CHEBI:15378"/>
        <dbReference type="ChEBI" id="CHEBI:29985"/>
        <dbReference type="ChEBI" id="CHEBI:30616"/>
        <dbReference type="ChEBI" id="CHEBI:43474"/>
        <dbReference type="ChEBI" id="CHEBI:58359"/>
        <dbReference type="ChEBI" id="CHEBI:58537"/>
        <dbReference type="ChEBI" id="CHEBI:58894"/>
        <dbReference type="ChEBI" id="CHEBI:456216"/>
        <dbReference type="EC" id="6.3.5.11"/>
    </reaction>
</comment>
<evidence type="ECO:0000256" key="2">
    <source>
        <dbReference type="ARBA" id="ARBA00022598"/>
    </source>
</evidence>
<accession>A0A1J5P4J6</accession>
<evidence type="ECO:0000259" key="9">
    <source>
        <dbReference type="Pfam" id="PF07685"/>
    </source>
</evidence>
<dbReference type="SUPFAM" id="SSF52540">
    <property type="entry name" value="P-loop containing nucleoside triphosphate hydrolases"/>
    <property type="match status" value="1"/>
</dbReference>
<keyword evidence="5 7" id="KW-0460">Magnesium</keyword>
<dbReference type="HAMAP" id="MF_00027">
    <property type="entry name" value="CobB_CbiA"/>
    <property type="match status" value="1"/>
</dbReference>
<dbReference type="AlphaFoldDB" id="A0A1J5P4J6"/>
<feature type="active site" description="Nucleophile" evidence="7">
    <location>
        <position position="335"/>
    </location>
</feature>
<dbReference type="OrthoDB" id="9764035at2"/>
<dbReference type="Pfam" id="PF07685">
    <property type="entry name" value="GATase_3"/>
    <property type="match status" value="1"/>
</dbReference>
<comment type="function">
    <text evidence="7">Catalyzes the ATP-dependent amidation of the two carboxylate groups at positions a and c of cobyrinate, using either L-glutamine or ammonia as the nitrogen source.</text>
</comment>
<feature type="site" description="Increases nucleophilicity of active site Cys" evidence="7">
    <location>
        <position position="437"/>
    </location>
</feature>
<dbReference type="NCBIfam" id="NF002204">
    <property type="entry name" value="PRK01077.1"/>
    <property type="match status" value="1"/>
</dbReference>
<dbReference type="GO" id="GO:0042242">
    <property type="term" value="F:cobyrinic acid a,c-diamide synthase activity"/>
    <property type="evidence" value="ECO:0007669"/>
    <property type="project" value="UniProtKB-UniRule"/>
</dbReference>
<dbReference type="InterPro" id="IPR029062">
    <property type="entry name" value="Class_I_gatase-like"/>
</dbReference>
<evidence type="ECO:0000256" key="6">
    <source>
        <dbReference type="ARBA" id="ARBA00022962"/>
    </source>
</evidence>
<feature type="domain" description="CobB/CobQ-like glutamine amidotransferase" evidence="9">
    <location>
        <begin position="253"/>
        <end position="443"/>
    </location>
</feature>
<comment type="cofactor">
    <cofactor evidence="1 7">
        <name>Mg(2+)</name>
        <dbReference type="ChEBI" id="CHEBI:18420"/>
    </cofactor>
</comment>
<keyword evidence="2 7" id="KW-0436">Ligase</keyword>
<organism evidence="10 11">
    <name type="scientific">Neomoorella thermoacetica</name>
    <name type="common">Clostridium thermoaceticum</name>
    <dbReference type="NCBI Taxonomy" id="1525"/>
    <lineage>
        <taxon>Bacteria</taxon>
        <taxon>Bacillati</taxon>
        <taxon>Bacillota</taxon>
        <taxon>Clostridia</taxon>
        <taxon>Neomoorellales</taxon>
        <taxon>Neomoorellaceae</taxon>
        <taxon>Neomoorella</taxon>
    </lineage>
</organism>
<dbReference type="PROSITE" id="PS51274">
    <property type="entry name" value="GATASE_COBBQ"/>
    <property type="match status" value="1"/>
</dbReference>
<proteinExistence type="inferred from homology"/>
<comment type="domain">
    <text evidence="7">Comprises of two domains. The C-terminal domain contains the binding site for glutamine and catalyzes the hydrolysis of this substrate to glutamate and ammonia. The N-terminal domain is anticipated to bind ATP and cobyrinate and catalyzes the ultimate synthesis of the diamide product. The ammonia produced via the glutaminase domain is probably translocated to the adjacent domain via a molecular tunnel, where it reacts with an activated intermediate.</text>
</comment>
<comment type="miscellaneous">
    <text evidence="7">The a and c carboxylates of cobyrinate are activated for nucleophilic attack via formation of a phosphorylated intermediate by ATP. CbiA catalyzes first the amidation of the c-carboxylate, and then that of the a-carboxylate.</text>
</comment>
<dbReference type="GO" id="GO:0009236">
    <property type="term" value="P:cobalamin biosynthetic process"/>
    <property type="evidence" value="ECO:0007669"/>
    <property type="project" value="UniProtKB-UniRule"/>
</dbReference>
<evidence type="ECO:0000313" key="10">
    <source>
        <dbReference type="EMBL" id="OIQ58837.1"/>
    </source>
</evidence>
<dbReference type="PANTHER" id="PTHR43873:SF1">
    <property type="entry name" value="COBYRINATE A,C-DIAMIDE SYNTHASE"/>
    <property type="match status" value="1"/>
</dbReference>
<protein>
    <recommendedName>
        <fullName evidence="7">Cobyrinate a,c-diamide synthase</fullName>
        <ecNumber evidence="7">6.3.5.11</ecNumber>
    </recommendedName>
    <alternativeName>
        <fullName evidence="7">Cobyrinic acid a,c-diamide synthetase</fullName>
    </alternativeName>
</protein>
<name>A0A1J5P4J6_NEOTH</name>
<keyword evidence="7" id="KW-0169">Cobalamin biosynthesis</keyword>
<comment type="similarity">
    <text evidence="7">Belongs to the CobB/CbiA family.</text>
</comment>
<dbReference type="EC" id="6.3.5.11" evidence="7"/>
<dbReference type="Pfam" id="PF01656">
    <property type="entry name" value="CbiA"/>
    <property type="match status" value="1"/>
</dbReference>
<dbReference type="InterPro" id="IPR027417">
    <property type="entry name" value="P-loop_NTPase"/>
</dbReference>
<dbReference type="EMBL" id="MDDC01000011">
    <property type="protein sequence ID" value="OIQ58837.1"/>
    <property type="molecule type" value="Genomic_DNA"/>
</dbReference>
<dbReference type="GO" id="GO:0005524">
    <property type="term" value="F:ATP binding"/>
    <property type="evidence" value="ECO:0007669"/>
    <property type="project" value="UniProtKB-UniRule"/>
</dbReference>
<keyword evidence="3 7" id="KW-0547">Nucleotide-binding</keyword>
<dbReference type="InterPro" id="IPR002586">
    <property type="entry name" value="CobQ/CobB/MinD/ParA_Nub-bd_dom"/>
</dbReference>
<dbReference type="NCBIfam" id="TIGR00379">
    <property type="entry name" value="cobB"/>
    <property type="match status" value="1"/>
</dbReference>
<dbReference type="CDD" id="cd05388">
    <property type="entry name" value="CobB_N"/>
    <property type="match status" value="1"/>
</dbReference>
<keyword evidence="4 7" id="KW-0067">ATP-binding</keyword>
<evidence type="ECO:0000313" key="11">
    <source>
        <dbReference type="Proteomes" id="UP000182811"/>
    </source>
</evidence>